<accession>A0A086YB86</accession>
<dbReference type="STRING" id="195105.CN97_08635"/>
<keyword evidence="2" id="KW-1185">Reference proteome</keyword>
<dbReference type="RefSeq" id="WP_035707194.1">
    <property type="nucleotide sequence ID" value="NZ_CAMIFG010000133.1"/>
</dbReference>
<evidence type="ECO:0000313" key="2">
    <source>
        <dbReference type="Proteomes" id="UP000028826"/>
    </source>
</evidence>
<dbReference type="Proteomes" id="UP000028826">
    <property type="component" value="Unassembled WGS sequence"/>
</dbReference>
<sequence length="157" mass="17288">MQTRPLPSLVRPLVIALSLALTGCAPQLTLYDAGTVDRTADLATLTIGIYQDLLILPPSERAAAVERLRPRYAQAETRLRVQLLRQESRFANAASAVAAHEMLNLWQEASAGQLRGEPAALSSAMLLTYRDRIEQLFRVLLSAEEGKRLLTLVPLVE</sequence>
<name>A0A086YB86_9RHOB</name>
<gene>
    <name evidence="1" type="ORF">CN97_08635</name>
</gene>
<dbReference type="AlphaFoldDB" id="A0A086YB86"/>
<comment type="caution">
    <text evidence="1">The sequence shown here is derived from an EMBL/GenBank/DDBJ whole genome shotgun (WGS) entry which is preliminary data.</text>
</comment>
<dbReference type="EMBL" id="JGYG01000002">
    <property type="protein sequence ID" value="KFI31536.1"/>
    <property type="molecule type" value="Genomic_DNA"/>
</dbReference>
<dbReference type="OrthoDB" id="7872069at2"/>
<organism evidence="1 2">
    <name type="scientific">Haematobacter massiliensis</name>
    <dbReference type="NCBI Taxonomy" id="195105"/>
    <lineage>
        <taxon>Bacteria</taxon>
        <taxon>Pseudomonadati</taxon>
        <taxon>Pseudomonadota</taxon>
        <taxon>Alphaproteobacteria</taxon>
        <taxon>Rhodobacterales</taxon>
        <taxon>Paracoccaceae</taxon>
        <taxon>Haematobacter</taxon>
    </lineage>
</organism>
<reference evidence="1 2" key="1">
    <citation type="submission" date="2014-03" db="EMBL/GenBank/DDBJ databases">
        <title>Genome of Haematobacter massiliensis CCUG 47968.</title>
        <authorList>
            <person name="Wang D."/>
            <person name="Wang G."/>
        </authorList>
    </citation>
    <scope>NUCLEOTIDE SEQUENCE [LARGE SCALE GENOMIC DNA]</scope>
    <source>
        <strain evidence="1 2">CCUG 47968</strain>
    </source>
</reference>
<protein>
    <submittedName>
        <fullName evidence="1">Uncharacterized protein</fullName>
    </submittedName>
</protein>
<proteinExistence type="predicted"/>
<dbReference type="PROSITE" id="PS51257">
    <property type="entry name" value="PROKAR_LIPOPROTEIN"/>
    <property type="match status" value="1"/>
</dbReference>
<evidence type="ECO:0000313" key="1">
    <source>
        <dbReference type="EMBL" id="KFI31536.1"/>
    </source>
</evidence>